<dbReference type="PANTHER" id="PTHR14859:SF15">
    <property type="entry name" value="ENDONUCLEASE_EXONUCLEASE_PHOSPHATASE DOMAIN-CONTAINING PROTEIN"/>
    <property type="match status" value="1"/>
</dbReference>
<reference evidence="2 3" key="1">
    <citation type="journal article" date="2016" name="Nat. Commun.">
        <title>Thousands of microbial genomes shed light on interconnected biogeochemical processes in an aquifer system.</title>
        <authorList>
            <person name="Anantharaman K."/>
            <person name="Brown C.T."/>
            <person name="Hug L.A."/>
            <person name="Sharon I."/>
            <person name="Castelle C.J."/>
            <person name="Probst A.J."/>
            <person name="Thomas B.C."/>
            <person name="Singh A."/>
            <person name="Wilkins M.J."/>
            <person name="Karaoz U."/>
            <person name="Brodie E.L."/>
            <person name="Williams K.H."/>
            <person name="Hubbard S.S."/>
            <person name="Banfield J.F."/>
        </authorList>
    </citation>
    <scope>NUCLEOTIDE SEQUENCE [LARGE SCALE GENOMIC DNA]</scope>
</reference>
<dbReference type="SUPFAM" id="SSF56219">
    <property type="entry name" value="DNase I-like"/>
    <property type="match status" value="1"/>
</dbReference>
<evidence type="ECO:0000313" key="2">
    <source>
        <dbReference type="EMBL" id="OGN09822.1"/>
    </source>
</evidence>
<dbReference type="InterPro" id="IPR051916">
    <property type="entry name" value="GPI-anchor_lipid_remodeler"/>
</dbReference>
<dbReference type="Gene3D" id="3.60.10.10">
    <property type="entry name" value="Endonuclease/exonuclease/phosphatase"/>
    <property type="match status" value="1"/>
</dbReference>
<dbReference type="GO" id="GO:0006506">
    <property type="term" value="P:GPI anchor biosynthetic process"/>
    <property type="evidence" value="ECO:0007669"/>
    <property type="project" value="TreeGrafter"/>
</dbReference>
<dbReference type="GO" id="GO:0016020">
    <property type="term" value="C:membrane"/>
    <property type="evidence" value="ECO:0007669"/>
    <property type="project" value="GOC"/>
</dbReference>
<dbReference type="InterPro" id="IPR005135">
    <property type="entry name" value="Endo/exonuclease/phosphatase"/>
</dbReference>
<dbReference type="EMBL" id="MGJP01000025">
    <property type="protein sequence ID" value="OGN09822.1"/>
    <property type="molecule type" value="Genomic_DNA"/>
</dbReference>
<proteinExistence type="predicted"/>
<dbReference type="InterPro" id="IPR036691">
    <property type="entry name" value="Endo/exonu/phosph_ase_sf"/>
</dbReference>
<dbReference type="PANTHER" id="PTHR14859">
    <property type="entry name" value="CALCOFLUOR WHITE HYPERSENSITIVE PROTEIN PRECURSOR"/>
    <property type="match status" value="1"/>
</dbReference>
<evidence type="ECO:0000259" key="1">
    <source>
        <dbReference type="Pfam" id="PF03372"/>
    </source>
</evidence>
<organism evidence="2 3">
    <name type="scientific">Candidatus Yanofskybacteria bacterium RIFCSPHIGHO2_02_FULL_41_11</name>
    <dbReference type="NCBI Taxonomy" id="1802675"/>
    <lineage>
        <taxon>Bacteria</taxon>
        <taxon>Candidatus Yanofskyibacteriota</taxon>
    </lineage>
</organism>
<dbReference type="Pfam" id="PF03372">
    <property type="entry name" value="Exo_endo_phos"/>
    <property type="match status" value="1"/>
</dbReference>
<comment type="caution">
    <text evidence="2">The sequence shown here is derived from an EMBL/GenBank/DDBJ whole genome shotgun (WGS) entry which is preliminary data.</text>
</comment>
<accession>A0A1F8F9H8</accession>
<feature type="domain" description="Endonuclease/exonuclease/phosphatase" evidence="1">
    <location>
        <begin position="4"/>
        <end position="250"/>
    </location>
</feature>
<name>A0A1F8F9H8_9BACT</name>
<dbReference type="Proteomes" id="UP000177167">
    <property type="component" value="Unassembled WGS sequence"/>
</dbReference>
<evidence type="ECO:0000313" key="3">
    <source>
        <dbReference type="Proteomes" id="UP000177167"/>
    </source>
</evidence>
<dbReference type="GO" id="GO:0003824">
    <property type="term" value="F:catalytic activity"/>
    <property type="evidence" value="ECO:0007669"/>
    <property type="project" value="InterPro"/>
</dbReference>
<sequence length="258" mass="29513">MRVISLNIWGGKFYEPLLEFIKASAPDTDFFCFQEVFDSKLKQINKDKSWYKIDILSDLISALPNYKYYYSPAQENWPLPETSTGLAIFARNNIQINDQGELFVYRTKNSIINGDDKTLPANLQYVCFNSNGNDLTLAHVHGIYYPGSKLDTPDRIAQSQRIVSFFQTKKTQNILCGDFNLMPDTQSVKLIENSGMKNLIKQFSIPTTRSDLNYAKYPGPEQQHFADYTFVSSGVNVLNFFVPPFPISDHLPLILDFD</sequence>
<dbReference type="AlphaFoldDB" id="A0A1F8F9H8"/>
<protein>
    <recommendedName>
        <fullName evidence="1">Endonuclease/exonuclease/phosphatase domain-containing protein</fullName>
    </recommendedName>
</protein>
<gene>
    <name evidence="2" type="ORF">A3J46_00390</name>
</gene>